<name>A0ABQ7FU02_DUNSA</name>
<dbReference type="EMBL" id="MU071720">
    <property type="protein sequence ID" value="KAF5825903.1"/>
    <property type="molecule type" value="Genomic_DNA"/>
</dbReference>
<evidence type="ECO:0000256" key="1">
    <source>
        <dbReference type="SAM" id="Coils"/>
    </source>
</evidence>
<keyword evidence="3" id="KW-1185">Reference proteome</keyword>
<sequence>TGKLDEKVASLKRELDDLAAKISDLRMERNRVVGSSDAQVQLRMKRGAIQDKEKKLSDVLTRRRRELIQLLGT</sequence>
<feature type="non-terminal residue" evidence="2">
    <location>
        <position position="1"/>
    </location>
</feature>
<keyword evidence="1" id="KW-0175">Coiled coil</keyword>
<proteinExistence type="predicted"/>
<organism evidence="2 3">
    <name type="scientific">Dunaliella salina</name>
    <name type="common">Green alga</name>
    <name type="synonym">Protococcus salinus</name>
    <dbReference type="NCBI Taxonomy" id="3046"/>
    <lineage>
        <taxon>Eukaryota</taxon>
        <taxon>Viridiplantae</taxon>
        <taxon>Chlorophyta</taxon>
        <taxon>core chlorophytes</taxon>
        <taxon>Chlorophyceae</taxon>
        <taxon>CS clade</taxon>
        <taxon>Chlamydomonadales</taxon>
        <taxon>Dunaliellaceae</taxon>
        <taxon>Dunaliella</taxon>
    </lineage>
</organism>
<evidence type="ECO:0000313" key="2">
    <source>
        <dbReference type="EMBL" id="KAF5825903.1"/>
    </source>
</evidence>
<protein>
    <submittedName>
        <fullName evidence="2">Uncharacterized protein</fullName>
    </submittedName>
</protein>
<gene>
    <name evidence="2" type="ORF">DUNSADRAFT_6048</name>
</gene>
<evidence type="ECO:0000313" key="3">
    <source>
        <dbReference type="Proteomes" id="UP000815325"/>
    </source>
</evidence>
<feature type="coiled-coil region" evidence="1">
    <location>
        <begin position="1"/>
        <end position="28"/>
    </location>
</feature>
<accession>A0ABQ7FU02</accession>
<comment type="caution">
    <text evidence="2">The sequence shown here is derived from an EMBL/GenBank/DDBJ whole genome shotgun (WGS) entry which is preliminary data.</text>
</comment>
<reference evidence="2" key="1">
    <citation type="submission" date="2017-08" db="EMBL/GenBank/DDBJ databases">
        <authorList>
            <person name="Polle J.E."/>
            <person name="Barry K."/>
            <person name="Cushman J."/>
            <person name="Schmutz J."/>
            <person name="Tran D."/>
            <person name="Hathwaick L.T."/>
            <person name="Yim W.C."/>
            <person name="Jenkins J."/>
            <person name="Mckie-Krisberg Z.M."/>
            <person name="Prochnik S."/>
            <person name="Lindquist E."/>
            <person name="Dockter R.B."/>
            <person name="Adam C."/>
            <person name="Molina H."/>
            <person name="Bunkerborg J."/>
            <person name="Jin E."/>
            <person name="Buchheim M."/>
            <person name="Magnuson J."/>
        </authorList>
    </citation>
    <scope>NUCLEOTIDE SEQUENCE</scope>
    <source>
        <strain evidence="2">CCAP 19/18</strain>
    </source>
</reference>
<dbReference type="Proteomes" id="UP000815325">
    <property type="component" value="Unassembled WGS sequence"/>
</dbReference>
<feature type="non-terminal residue" evidence="2">
    <location>
        <position position="73"/>
    </location>
</feature>